<accession>B8J780</accession>
<sequence>MLLLVGPGSASHAAPSVAAPAAASSAAAAGPSIEVELLARLAPRRIELEGGGRRRSVAAAGDGLRVDGEPAGAVLSLPVRTWRIVPGAAAGPAARPRTYRAALRIRAERGVLRVRATLALEDYVAGVVASEALPGTPREALRALAVVARSYALAAPPRHPEGARCDLAHCQLLRGGGADRAHEAAARAAARATAGEVLRLPGGAVAAAPFHAACGGHTADPRQAFGGEGTGAAAVADPGCPPARWRAALDPAALAAAVRAALAASDPAGAAAVPARLGAPDLAVRAGAGGWVTQVAGAGGGWALGGDAFARAADASAGRGVVRSSRFRLGGGAGPPVLEGAGHGHGVGLCQAGAARRARGGEGYRGILRAYFPAATVERLPDGPPTERSADVGARRALPPGGVRR</sequence>
<protein>
    <submittedName>
        <fullName evidence="3">SpoIID/LytB domain protein</fullName>
    </submittedName>
</protein>
<dbReference type="AlphaFoldDB" id="B8J780"/>
<dbReference type="RefSeq" id="WP_012633184.1">
    <property type="nucleotide sequence ID" value="NC_011891.1"/>
</dbReference>
<evidence type="ECO:0000259" key="2">
    <source>
        <dbReference type="Pfam" id="PF08486"/>
    </source>
</evidence>
<reference evidence="3" key="1">
    <citation type="submission" date="2009-01" db="EMBL/GenBank/DDBJ databases">
        <title>Complete sequence of Anaeromyxobacter dehalogenans 2CP-1.</title>
        <authorList>
            <consortium name="US DOE Joint Genome Institute"/>
            <person name="Lucas S."/>
            <person name="Copeland A."/>
            <person name="Lapidus A."/>
            <person name="Glavina del Rio T."/>
            <person name="Dalin E."/>
            <person name="Tice H."/>
            <person name="Bruce D."/>
            <person name="Goodwin L."/>
            <person name="Pitluck S."/>
            <person name="Saunders E."/>
            <person name="Brettin T."/>
            <person name="Detter J.C."/>
            <person name="Han C."/>
            <person name="Larimer F."/>
            <person name="Land M."/>
            <person name="Hauser L."/>
            <person name="Kyrpides N."/>
            <person name="Ovchinnikova G."/>
            <person name="Beliaev A.S."/>
            <person name="Richardson P."/>
        </authorList>
    </citation>
    <scope>NUCLEOTIDE SEQUENCE</scope>
    <source>
        <strain evidence="3">2CP-1</strain>
    </source>
</reference>
<keyword evidence="4" id="KW-1185">Reference proteome</keyword>
<dbReference type="InterPro" id="IPR013486">
    <property type="entry name" value="SpoIID/LytB"/>
</dbReference>
<dbReference type="Pfam" id="PF08486">
    <property type="entry name" value="SpoIID"/>
    <property type="match status" value="1"/>
</dbReference>
<evidence type="ECO:0000256" key="1">
    <source>
        <dbReference type="SAM" id="MobiDB-lite"/>
    </source>
</evidence>
<dbReference type="InterPro" id="IPR013693">
    <property type="entry name" value="SpoIID/LytB_N"/>
</dbReference>
<dbReference type="HOGENOM" id="CLU_021203_3_1_7"/>
<organism evidence="3 4">
    <name type="scientific">Anaeromyxobacter dehalogenans (strain ATCC BAA-258 / DSM 21875 / 2CP-1)</name>
    <dbReference type="NCBI Taxonomy" id="455488"/>
    <lineage>
        <taxon>Bacteria</taxon>
        <taxon>Pseudomonadati</taxon>
        <taxon>Myxococcota</taxon>
        <taxon>Myxococcia</taxon>
        <taxon>Myxococcales</taxon>
        <taxon>Cystobacterineae</taxon>
        <taxon>Anaeromyxobacteraceae</taxon>
        <taxon>Anaeromyxobacter</taxon>
    </lineage>
</organism>
<dbReference type="EMBL" id="CP001359">
    <property type="protein sequence ID" value="ACL65270.1"/>
    <property type="molecule type" value="Genomic_DNA"/>
</dbReference>
<evidence type="ECO:0000313" key="3">
    <source>
        <dbReference type="EMBL" id="ACL65270.1"/>
    </source>
</evidence>
<proteinExistence type="predicted"/>
<dbReference type="NCBIfam" id="TIGR02669">
    <property type="entry name" value="SpoIID_LytB"/>
    <property type="match status" value="1"/>
</dbReference>
<gene>
    <name evidence="3" type="ordered locus">A2cp1_1928</name>
</gene>
<dbReference type="Proteomes" id="UP000007089">
    <property type="component" value="Chromosome"/>
</dbReference>
<evidence type="ECO:0000313" key="4">
    <source>
        <dbReference type="Proteomes" id="UP000007089"/>
    </source>
</evidence>
<name>B8J780_ANAD2</name>
<feature type="region of interest" description="Disordered" evidence="1">
    <location>
        <begin position="378"/>
        <end position="405"/>
    </location>
</feature>
<dbReference type="KEGG" id="acp:A2cp1_1928"/>
<dbReference type="GO" id="GO:0030435">
    <property type="term" value="P:sporulation resulting in formation of a cellular spore"/>
    <property type="evidence" value="ECO:0007669"/>
    <property type="project" value="InterPro"/>
</dbReference>
<feature type="domain" description="Sporulation stage II protein D amidase enhancer LytB N-terminal" evidence="2">
    <location>
        <begin position="112"/>
        <end position="198"/>
    </location>
</feature>